<evidence type="ECO:0000259" key="5">
    <source>
        <dbReference type="PROSITE" id="PS50111"/>
    </source>
</evidence>
<feature type="region of interest" description="Disordered" evidence="4">
    <location>
        <begin position="1"/>
        <end position="55"/>
    </location>
</feature>
<evidence type="ECO:0000256" key="2">
    <source>
        <dbReference type="PROSITE-ProRule" id="PRU00284"/>
    </source>
</evidence>
<feature type="coiled-coil region" evidence="3">
    <location>
        <begin position="299"/>
        <end position="378"/>
    </location>
</feature>
<reference evidence="6 7" key="1">
    <citation type="submission" date="2019-01" db="EMBL/GenBank/DDBJ databases">
        <title>Geovibrio thiophilus DSM 11263, complete genome.</title>
        <authorList>
            <person name="Spring S."/>
            <person name="Bunk B."/>
            <person name="Sproer C."/>
        </authorList>
    </citation>
    <scope>NUCLEOTIDE SEQUENCE [LARGE SCALE GENOMIC DNA]</scope>
    <source>
        <strain evidence="6 7">DSM 11263</strain>
    </source>
</reference>
<evidence type="ECO:0000256" key="3">
    <source>
        <dbReference type="SAM" id="Coils"/>
    </source>
</evidence>
<evidence type="ECO:0000313" key="6">
    <source>
        <dbReference type="EMBL" id="QAR33765.1"/>
    </source>
</evidence>
<name>A0A3R5UYS7_9BACT</name>
<sequence length="746" mass="81808">MKKLAKPSSLEGRTGLVKKEGEELQKKRDEAKRNAAEKARTRTLAKQQANAERLAAASEEMASAIEQSSSAAGQLGDAMVQVTVASAQVSRTSDNIKNETIQLEQVSRKVFDNSIKYDTAISRMNDRVENTVGAVKELRESVDNTTNKVVESTSLVEQLKEKAGSIEQIVQVVKKIADQTNLLALNAAIEAARAGEHGKGFAVVADEVRTLAEVSEGAAKDIKFVIDSSLEQVSRVVEKVTTFTKGSKTNLFKADFISNKCISINDAAKIMREQVGKIKKDSESICIESGKSLDIVNRLAAATEQNATASEEVSKFTEEQAKAFAELTAAANEIAEMSEDLKNSTDMSKSSEEVAAAAEELSATIEELNASADEILKAIDQIDTGTQEMGDELDGIKHEFNTMQKLLDEGNGCWAVMMVEGEKILVELEEIKALDHIVFINQLQEALNNNTLFEGQLDPTKCAFGAWYMTYKPHDHDEEKCYHSIREPHNHVHLGAGEIVRLMEEGKLGEAREVFKHKVLPGVDGFKKEYRGFYHGIELVALGFVKSVESIREISTEVKQLYKSFSNIRKIVDTINNVAIQTNMLAVNGSIEAARSGEFGRGFSVVASDIRSLASESADNADKMKDILEEMYEQTDNFQSELQEISQLIRVQIEKSEVAVVNLVETVRLRAAAAETRRVSQAFFEEGGQMVARVNTACDESLGVAEKLRKLTDEAKLAADEQVKGLNEIAAAAEEVASLADEMQAY</sequence>
<dbReference type="OrthoDB" id="9765776at2"/>
<dbReference type="SUPFAM" id="SSF58104">
    <property type="entry name" value="Methyl-accepting chemotaxis protein (MCP) signaling domain"/>
    <property type="match status" value="2"/>
</dbReference>
<proteinExistence type="predicted"/>
<dbReference type="KEGG" id="gtl:EP073_10220"/>
<organism evidence="6 7">
    <name type="scientific">Geovibrio thiophilus</name>
    <dbReference type="NCBI Taxonomy" id="139438"/>
    <lineage>
        <taxon>Bacteria</taxon>
        <taxon>Pseudomonadati</taxon>
        <taxon>Deferribacterota</taxon>
        <taxon>Deferribacteres</taxon>
        <taxon>Deferribacterales</taxon>
        <taxon>Geovibrionaceae</taxon>
        <taxon>Geovibrio</taxon>
    </lineage>
</organism>
<keyword evidence="7" id="KW-1185">Reference proteome</keyword>
<feature type="compositionally biased region" description="Basic and acidic residues" evidence="4">
    <location>
        <begin position="17"/>
        <end position="40"/>
    </location>
</feature>
<protein>
    <recommendedName>
        <fullName evidence="5">Methyl-accepting transducer domain-containing protein</fullName>
    </recommendedName>
</protein>
<dbReference type="AlphaFoldDB" id="A0A3R5UYS7"/>
<dbReference type="PANTHER" id="PTHR32089:SF112">
    <property type="entry name" value="LYSOZYME-LIKE PROTEIN-RELATED"/>
    <property type="match status" value="1"/>
</dbReference>
<dbReference type="EMBL" id="CP035108">
    <property type="protein sequence ID" value="QAR33765.1"/>
    <property type="molecule type" value="Genomic_DNA"/>
</dbReference>
<gene>
    <name evidence="6" type="ORF">EP073_10220</name>
</gene>
<dbReference type="GO" id="GO:0016020">
    <property type="term" value="C:membrane"/>
    <property type="evidence" value="ECO:0007669"/>
    <property type="project" value="InterPro"/>
</dbReference>
<dbReference type="PROSITE" id="PS50111">
    <property type="entry name" value="CHEMOTAXIS_TRANSDUC_2"/>
    <property type="match status" value="2"/>
</dbReference>
<dbReference type="Gene3D" id="1.10.287.950">
    <property type="entry name" value="Methyl-accepting chemotaxis protein"/>
    <property type="match status" value="2"/>
</dbReference>
<keyword evidence="3" id="KW-0175">Coiled coil</keyword>
<keyword evidence="1 2" id="KW-0807">Transducer</keyword>
<dbReference type="PANTHER" id="PTHR32089">
    <property type="entry name" value="METHYL-ACCEPTING CHEMOTAXIS PROTEIN MCPB"/>
    <property type="match status" value="1"/>
</dbReference>
<dbReference type="Pfam" id="PF13682">
    <property type="entry name" value="CZB"/>
    <property type="match status" value="1"/>
</dbReference>
<dbReference type="InterPro" id="IPR025991">
    <property type="entry name" value="Chemoreceptor_zinc-bind_dom"/>
</dbReference>
<evidence type="ECO:0000313" key="7">
    <source>
        <dbReference type="Proteomes" id="UP000287502"/>
    </source>
</evidence>
<dbReference type="InterPro" id="IPR004089">
    <property type="entry name" value="MCPsignal_dom"/>
</dbReference>
<evidence type="ECO:0000256" key="4">
    <source>
        <dbReference type="SAM" id="MobiDB-lite"/>
    </source>
</evidence>
<evidence type="ECO:0000256" key="1">
    <source>
        <dbReference type="ARBA" id="ARBA00023224"/>
    </source>
</evidence>
<dbReference type="SMART" id="SM00283">
    <property type="entry name" value="MA"/>
    <property type="match status" value="1"/>
</dbReference>
<dbReference type="Proteomes" id="UP000287502">
    <property type="component" value="Chromosome"/>
</dbReference>
<dbReference type="Gene3D" id="1.20.120.30">
    <property type="entry name" value="Aspartate receptor, ligand-binding domain"/>
    <property type="match status" value="1"/>
</dbReference>
<accession>A0A3R5UYS7</accession>
<dbReference type="GO" id="GO:0007165">
    <property type="term" value="P:signal transduction"/>
    <property type="evidence" value="ECO:0007669"/>
    <property type="project" value="UniProtKB-KW"/>
</dbReference>
<dbReference type="Pfam" id="PF00015">
    <property type="entry name" value="MCPsignal"/>
    <property type="match status" value="2"/>
</dbReference>
<feature type="domain" description="Methyl-accepting transducer" evidence="5">
    <location>
        <begin position="549"/>
        <end position="737"/>
    </location>
</feature>
<dbReference type="RefSeq" id="WP_128467051.1">
    <property type="nucleotide sequence ID" value="NZ_CP035108.1"/>
</dbReference>
<feature type="domain" description="Methyl-accepting transducer" evidence="5">
    <location>
        <begin position="50"/>
        <end position="321"/>
    </location>
</feature>